<evidence type="ECO:0000313" key="1">
    <source>
        <dbReference type="EMBL" id="GAA2329015.1"/>
    </source>
</evidence>
<dbReference type="EMBL" id="BAAASD010000003">
    <property type="protein sequence ID" value="GAA2329015.1"/>
    <property type="molecule type" value="Genomic_DNA"/>
</dbReference>
<comment type="caution">
    <text evidence="1">The sequence shown here is derived from an EMBL/GenBank/DDBJ whole genome shotgun (WGS) entry which is preliminary data.</text>
</comment>
<gene>
    <name evidence="1" type="ORF">GCM10010246_09520</name>
</gene>
<protein>
    <submittedName>
        <fullName evidence="1">Uncharacterized protein</fullName>
    </submittedName>
</protein>
<reference evidence="1 2" key="1">
    <citation type="journal article" date="2019" name="Int. J. Syst. Evol. Microbiol.">
        <title>The Global Catalogue of Microorganisms (GCM) 10K type strain sequencing project: providing services to taxonomists for standard genome sequencing and annotation.</title>
        <authorList>
            <consortium name="The Broad Institute Genomics Platform"/>
            <consortium name="The Broad Institute Genome Sequencing Center for Infectious Disease"/>
            <person name="Wu L."/>
            <person name="Ma J."/>
        </authorList>
    </citation>
    <scope>NUCLEOTIDE SEQUENCE [LARGE SCALE GENOMIC DNA]</scope>
    <source>
        <strain evidence="1 2">JCM 4316</strain>
    </source>
</reference>
<organism evidence="1 2">
    <name type="scientific">Streptomyces cuspidosporus</name>
    <dbReference type="NCBI Taxonomy" id="66882"/>
    <lineage>
        <taxon>Bacteria</taxon>
        <taxon>Bacillati</taxon>
        <taxon>Actinomycetota</taxon>
        <taxon>Actinomycetes</taxon>
        <taxon>Kitasatosporales</taxon>
        <taxon>Streptomycetaceae</taxon>
        <taxon>Streptomyces</taxon>
    </lineage>
</organism>
<evidence type="ECO:0000313" key="2">
    <source>
        <dbReference type="Proteomes" id="UP001500253"/>
    </source>
</evidence>
<keyword evidence="2" id="KW-1185">Reference proteome</keyword>
<accession>A0ABN3FF12</accession>
<name>A0ABN3FF12_9ACTN</name>
<sequence>MKSYRALAVLGELRSLATHDAAQLSAAKDRLTRAEAELTGSPLGVRLGEHTG</sequence>
<dbReference type="Proteomes" id="UP001500253">
    <property type="component" value="Unassembled WGS sequence"/>
</dbReference>
<dbReference type="RefSeq" id="WP_346173208.1">
    <property type="nucleotide sequence ID" value="NZ_BAAASD010000003.1"/>
</dbReference>
<proteinExistence type="predicted"/>